<evidence type="ECO:0000259" key="1">
    <source>
        <dbReference type="PROSITE" id="PS50995"/>
    </source>
</evidence>
<dbReference type="EMBL" id="JBHSSI010000028">
    <property type="protein sequence ID" value="MFC6260279.1"/>
    <property type="molecule type" value="Genomic_DNA"/>
</dbReference>
<dbReference type="Proteomes" id="UP001596283">
    <property type="component" value="Unassembled WGS sequence"/>
</dbReference>
<gene>
    <name evidence="2" type="ORF">ACFP1C_04905</name>
</gene>
<organism evidence="2 3">
    <name type="scientific">Levilactobacillus fujinensis</name>
    <dbReference type="NCBI Taxonomy" id="2486024"/>
    <lineage>
        <taxon>Bacteria</taxon>
        <taxon>Bacillati</taxon>
        <taxon>Bacillota</taxon>
        <taxon>Bacilli</taxon>
        <taxon>Lactobacillales</taxon>
        <taxon>Lactobacillaceae</taxon>
        <taxon>Levilactobacillus</taxon>
    </lineage>
</organism>
<dbReference type="SUPFAM" id="SSF46785">
    <property type="entry name" value="Winged helix' DNA-binding domain"/>
    <property type="match status" value="1"/>
</dbReference>
<comment type="caution">
    <text evidence="2">The sequence shown here is derived from an EMBL/GenBank/DDBJ whole genome shotgun (WGS) entry which is preliminary data.</text>
</comment>
<protein>
    <submittedName>
        <fullName evidence="2">MarR family winged helix-turn-helix transcriptional regulator</fullName>
    </submittedName>
</protein>
<dbReference type="InterPro" id="IPR036388">
    <property type="entry name" value="WH-like_DNA-bd_sf"/>
</dbReference>
<dbReference type="SMART" id="SM00347">
    <property type="entry name" value="HTH_MARR"/>
    <property type="match status" value="1"/>
</dbReference>
<accession>A0ABW1TF82</accession>
<name>A0ABW1TF82_9LACO</name>
<dbReference type="PANTHER" id="PTHR33164:SF43">
    <property type="entry name" value="HTH-TYPE TRANSCRIPTIONAL REPRESSOR YETL"/>
    <property type="match status" value="1"/>
</dbReference>
<dbReference type="InterPro" id="IPR039422">
    <property type="entry name" value="MarR/SlyA-like"/>
</dbReference>
<keyword evidence="3" id="KW-1185">Reference proteome</keyword>
<dbReference type="Gene3D" id="1.10.10.10">
    <property type="entry name" value="Winged helix-like DNA-binding domain superfamily/Winged helix DNA-binding domain"/>
    <property type="match status" value="1"/>
</dbReference>
<dbReference type="InterPro" id="IPR036390">
    <property type="entry name" value="WH_DNA-bd_sf"/>
</dbReference>
<dbReference type="PROSITE" id="PS50995">
    <property type="entry name" value="HTH_MARR_2"/>
    <property type="match status" value="1"/>
</dbReference>
<reference evidence="3" key="1">
    <citation type="journal article" date="2019" name="Int. J. Syst. Evol. Microbiol.">
        <title>The Global Catalogue of Microorganisms (GCM) 10K type strain sequencing project: providing services to taxonomists for standard genome sequencing and annotation.</title>
        <authorList>
            <consortium name="The Broad Institute Genomics Platform"/>
            <consortium name="The Broad Institute Genome Sequencing Center for Infectious Disease"/>
            <person name="Wu L."/>
            <person name="Ma J."/>
        </authorList>
    </citation>
    <scope>NUCLEOTIDE SEQUENCE [LARGE SCALE GENOMIC DNA]</scope>
    <source>
        <strain evidence="3">CCM 8908</strain>
    </source>
</reference>
<proteinExistence type="predicted"/>
<evidence type="ECO:0000313" key="2">
    <source>
        <dbReference type="EMBL" id="MFC6260279.1"/>
    </source>
</evidence>
<dbReference type="Pfam" id="PF12802">
    <property type="entry name" value="MarR_2"/>
    <property type="match status" value="1"/>
</dbReference>
<feature type="domain" description="HTH marR-type" evidence="1">
    <location>
        <begin position="1"/>
        <end position="136"/>
    </location>
</feature>
<sequence>MNSDQLVSWKLVLLGRQIRHQRNLFVRHLDLTSEQADALRYFADHPQSTITDFKARQQITHQTARLIVKRLVDRQLLELTSNPNDGRSKFVGFTPAGLEKCQQLDTHIKHTSQKLFTGFTLTEQQQLLAMLARIGQNLERN</sequence>
<evidence type="ECO:0000313" key="3">
    <source>
        <dbReference type="Proteomes" id="UP001596283"/>
    </source>
</evidence>
<dbReference type="RefSeq" id="WP_125685818.1">
    <property type="nucleotide sequence ID" value="NZ_JBHSSI010000028.1"/>
</dbReference>
<dbReference type="InterPro" id="IPR000835">
    <property type="entry name" value="HTH_MarR-typ"/>
</dbReference>
<dbReference type="PANTHER" id="PTHR33164">
    <property type="entry name" value="TRANSCRIPTIONAL REGULATOR, MARR FAMILY"/>
    <property type="match status" value="1"/>
</dbReference>